<dbReference type="Pfam" id="PF12698">
    <property type="entry name" value="ABC2_membrane_3"/>
    <property type="match status" value="2"/>
</dbReference>
<name>A0ABW2FCR9_9BACL</name>
<evidence type="ECO:0000259" key="6">
    <source>
        <dbReference type="Pfam" id="PF12698"/>
    </source>
</evidence>
<feature type="transmembrane region" description="Helical" evidence="5">
    <location>
        <begin position="692"/>
        <end position="713"/>
    </location>
</feature>
<dbReference type="NCBIfam" id="TIGR03062">
    <property type="entry name" value="pip_yhgE_Cterm"/>
    <property type="match status" value="1"/>
</dbReference>
<dbReference type="InterPro" id="IPR013525">
    <property type="entry name" value="ABC2_TM"/>
</dbReference>
<evidence type="ECO:0000256" key="5">
    <source>
        <dbReference type="SAM" id="Phobius"/>
    </source>
</evidence>
<feature type="transmembrane region" description="Helical" evidence="5">
    <location>
        <begin position="766"/>
        <end position="788"/>
    </location>
</feature>
<dbReference type="InterPro" id="IPR051328">
    <property type="entry name" value="T7SS_ABC-Transporter"/>
</dbReference>
<evidence type="ECO:0000256" key="3">
    <source>
        <dbReference type="ARBA" id="ARBA00022989"/>
    </source>
</evidence>
<evidence type="ECO:0000256" key="2">
    <source>
        <dbReference type="ARBA" id="ARBA00022692"/>
    </source>
</evidence>
<keyword evidence="4 5" id="KW-0472">Membrane</keyword>
<keyword evidence="3 5" id="KW-1133">Transmembrane helix</keyword>
<dbReference type="InterPro" id="IPR017501">
    <property type="entry name" value="Phage_infect_YhgE_C"/>
</dbReference>
<dbReference type="NCBIfam" id="TIGR03061">
    <property type="entry name" value="pip_yhgE_Nterm"/>
    <property type="match status" value="1"/>
</dbReference>
<reference evidence="8" key="1">
    <citation type="journal article" date="2019" name="Int. J. Syst. Evol. Microbiol.">
        <title>The Global Catalogue of Microorganisms (GCM) 10K type strain sequencing project: providing services to taxonomists for standard genome sequencing and annotation.</title>
        <authorList>
            <consortium name="The Broad Institute Genomics Platform"/>
            <consortium name="The Broad Institute Genome Sequencing Center for Infectious Disease"/>
            <person name="Wu L."/>
            <person name="Ma J."/>
        </authorList>
    </citation>
    <scope>NUCLEOTIDE SEQUENCE [LARGE SCALE GENOMIC DNA]</scope>
    <source>
        <strain evidence="8">KCTC 12907</strain>
    </source>
</reference>
<dbReference type="RefSeq" id="WP_378049754.1">
    <property type="nucleotide sequence ID" value="NZ_JBHMDN010000021.1"/>
</dbReference>
<feature type="transmembrane region" description="Helical" evidence="5">
    <location>
        <begin position="21"/>
        <end position="38"/>
    </location>
</feature>
<feature type="domain" description="ABC-2 type transporter transmembrane" evidence="6">
    <location>
        <begin position="24"/>
        <end position="182"/>
    </location>
</feature>
<dbReference type="PANTHER" id="PTHR43077">
    <property type="entry name" value="TRANSPORT PERMEASE YVFS-RELATED"/>
    <property type="match status" value="1"/>
</dbReference>
<feature type="transmembrane region" description="Helical" evidence="5">
    <location>
        <begin position="734"/>
        <end position="760"/>
    </location>
</feature>
<evidence type="ECO:0000256" key="1">
    <source>
        <dbReference type="ARBA" id="ARBA00004141"/>
    </source>
</evidence>
<comment type="caution">
    <text evidence="7">The sequence shown here is derived from an EMBL/GenBank/DDBJ whole genome shotgun (WGS) entry which is preliminary data.</text>
</comment>
<protein>
    <submittedName>
        <fullName evidence="7">YhgE/Pip family protein</fullName>
    </submittedName>
</protein>
<proteinExistence type="predicted"/>
<dbReference type="Gene3D" id="3.40.1710.10">
    <property type="entry name" value="abc type-2 transporter like domain"/>
    <property type="match status" value="1"/>
</dbReference>
<comment type="subcellular location">
    <subcellularLocation>
        <location evidence="1">Membrane</location>
        <topology evidence="1">Multi-pass membrane protein</topology>
    </subcellularLocation>
</comment>
<keyword evidence="2 5" id="KW-0812">Transmembrane</keyword>
<gene>
    <name evidence="7" type="ORF">ACFQMJ_21105</name>
</gene>
<evidence type="ECO:0000313" key="7">
    <source>
        <dbReference type="EMBL" id="MFC7151043.1"/>
    </source>
</evidence>
<evidence type="ECO:0000256" key="4">
    <source>
        <dbReference type="ARBA" id="ARBA00023136"/>
    </source>
</evidence>
<organism evidence="7 8">
    <name type="scientific">Cohnella cellulosilytica</name>
    <dbReference type="NCBI Taxonomy" id="986710"/>
    <lineage>
        <taxon>Bacteria</taxon>
        <taxon>Bacillati</taxon>
        <taxon>Bacillota</taxon>
        <taxon>Bacilli</taxon>
        <taxon>Bacillales</taxon>
        <taxon>Paenibacillaceae</taxon>
        <taxon>Cohnella</taxon>
    </lineage>
</organism>
<dbReference type="EMBL" id="JBHTAI010000014">
    <property type="protein sequence ID" value="MFC7151043.1"/>
    <property type="molecule type" value="Genomic_DNA"/>
</dbReference>
<feature type="transmembrane region" description="Helical" evidence="5">
    <location>
        <begin position="852"/>
        <end position="869"/>
    </location>
</feature>
<keyword evidence="8" id="KW-1185">Reference proteome</keyword>
<feature type="transmembrane region" description="Helical" evidence="5">
    <location>
        <begin position="795"/>
        <end position="814"/>
    </location>
</feature>
<feature type="domain" description="ABC-2 type transporter transmembrane" evidence="6">
    <location>
        <begin position="669"/>
        <end position="867"/>
    </location>
</feature>
<sequence length="891" mass="96518">MRAIWKIYATDWKNIFRVPTGILLILAIILLPCLYSWVNIKSVWDPYANTSGVKVAVTNEDRGATVLDRSVNIGEGLIDNLRSNPKLGWTFVDREEAERGVDRGAFYASILIPADFSERITGIAEGRLDRPEVVYTVNEKINAVAPKITSSGVSAIAEQINESFAEAVSEALLTKLQEAGVQVEEQLPTIRRIEGGIFELETKLPEIRAAGQKVLELEKKLPDIRDKAKVITEVEARLPEIEQAAGHLLKLQQNWPKVEAAASEVLVIQEKLPLIRQAAERVAELDGSFDRVADAIELALDKAAQAAAIVAAAQEALPRVAEIADKGAAFAEGLNGFLAANVGAFETIAPLVKQNLLLAQQAADAAALLTGRLLGVDPEKLPTAEEVRAVGDRLAAASAVLDRTAGLLERIDGYVPGQPLGTAAQRIRTAAERMNRQAEILGTIATGLADGKAPAKELVERLNALSKETSEALGGVLAHYDSEIVPAISQGLAKLTEAAGASAELLRDAQARLPDIEAILADAQAGLAFGQAELNKLRGDMPEIREKVHELAQAFGSKAEAFERAVNLAAPFVRDELPAIGKKLDQAAAFVRNDLPEAERELSKLADFVRDKLPEIETGVHRVAGLVRDDLPELERAVRTAADKLREVEEDNHFAELAKLLKGDIRQESEFLANPVRVKENRKYPIPNYGSAMSPFYCVLSLWVGATLLISLLKSEADNPEGKYKPYQLFSGRLGTFATIGLCQALFITLGDIFILDAYVADPPEFVLFAMLISLVFVTITYTLLSVFGNVGKGIAIVFMVFQFSSSGGTFPISTTSPFFQALNPFMPFTYAISLLREAVGGILWETALKDMAALVAFIALSLLLALALKRPLSGFIRRSTENAKKTKIIA</sequence>
<dbReference type="Proteomes" id="UP001596378">
    <property type="component" value="Unassembled WGS sequence"/>
</dbReference>
<dbReference type="InterPro" id="IPR017500">
    <property type="entry name" value="Phage_infect_YhgE_N"/>
</dbReference>
<evidence type="ECO:0000313" key="8">
    <source>
        <dbReference type="Proteomes" id="UP001596378"/>
    </source>
</evidence>
<dbReference type="PANTHER" id="PTHR43077:SF10">
    <property type="entry name" value="TRANSPORT PERMEASE PROTEIN"/>
    <property type="match status" value="1"/>
</dbReference>
<accession>A0ABW2FCR9</accession>